<dbReference type="PANTHER" id="PTHR42663">
    <property type="entry name" value="HYDROLASE C777.06C-RELATED-RELATED"/>
    <property type="match status" value="1"/>
</dbReference>
<dbReference type="InterPro" id="IPR017693">
    <property type="entry name" value="Phosphonate_metab_PhnP"/>
</dbReference>
<sequence length="249" mass="27382">MRLTFLGTGGAQQVPVFGCDCLSCRRAEQLPLYRRGPCSALIQCDGESTLLDAGQCHLEQRFRPGELQRILLTHYHMDHVQGLFPLRWGVGAAIPVYGPPDDAGCDDLFKHPGLLAFQPPVTPFVAMAFGALSVTPIPLIHSKLTYGYLLDYRGRRLAWLCDTAGLPAQSLQFLRTQPLTHLVLDCSYPPTQPAPRNHNDVTQALAICQALSPAQCWFTHLSHEVDNWLIDNALPPGMAAAYDGQILAL</sequence>
<evidence type="ECO:0000259" key="1">
    <source>
        <dbReference type="Pfam" id="PF12706"/>
    </source>
</evidence>
<feature type="domain" description="Metallo-beta-lactamase" evidence="1">
    <location>
        <begin position="64"/>
        <end position="220"/>
    </location>
</feature>
<keyword evidence="3" id="KW-1185">Reference proteome</keyword>
<dbReference type="InterPro" id="IPR001279">
    <property type="entry name" value="Metallo-B-lactamas"/>
</dbReference>
<protein>
    <submittedName>
        <fullName evidence="2">Phosphonate metabolism protein PhnP</fullName>
    </submittedName>
</protein>
<dbReference type="CDD" id="cd07736">
    <property type="entry name" value="PhnP-like_MBL-fold"/>
    <property type="match status" value="1"/>
</dbReference>
<dbReference type="NCBIfam" id="TIGR03307">
    <property type="entry name" value="PhnP"/>
    <property type="match status" value="1"/>
</dbReference>
<dbReference type="InterPro" id="IPR036866">
    <property type="entry name" value="RibonucZ/Hydroxyglut_hydro"/>
</dbReference>
<name>A0A250AWI1_9GAMM</name>
<dbReference type="AlphaFoldDB" id="A0A250AWI1"/>
<dbReference type="PANTHER" id="PTHR42663:SF6">
    <property type="entry name" value="HYDROLASE C777.06C-RELATED"/>
    <property type="match status" value="1"/>
</dbReference>
<dbReference type="EMBL" id="CP014136">
    <property type="protein sequence ID" value="ATA18320.1"/>
    <property type="molecule type" value="Genomic_DNA"/>
</dbReference>
<evidence type="ECO:0000313" key="3">
    <source>
        <dbReference type="Proteomes" id="UP000217182"/>
    </source>
</evidence>
<organism evidence="2 3">
    <name type="scientific">Gibbsiella quercinecans</name>
    <dbReference type="NCBI Taxonomy" id="929813"/>
    <lineage>
        <taxon>Bacteria</taxon>
        <taxon>Pseudomonadati</taxon>
        <taxon>Pseudomonadota</taxon>
        <taxon>Gammaproteobacteria</taxon>
        <taxon>Enterobacterales</taxon>
        <taxon>Yersiniaceae</taxon>
        <taxon>Gibbsiella</taxon>
    </lineage>
</organism>
<dbReference type="RefSeq" id="WP_095844916.1">
    <property type="nucleotide sequence ID" value="NZ_CP014136.1"/>
</dbReference>
<dbReference type="KEGG" id="gqu:AWC35_02555"/>
<proteinExistence type="predicted"/>
<dbReference type="Gene3D" id="3.60.15.10">
    <property type="entry name" value="Ribonuclease Z/Hydroxyacylglutathione hydrolase-like"/>
    <property type="match status" value="1"/>
</dbReference>
<dbReference type="OrthoDB" id="9803916at2"/>
<reference evidence="2 3" key="1">
    <citation type="submission" date="2016-01" db="EMBL/GenBank/DDBJ databases">
        <authorList>
            <person name="Oliw E.H."/>
        </authorList>
    </citation>
    <scope>NUCLEOTIDE SEQUENCE [LARGE SCALE GENOMIC DNA]</scope>
    <source>
        <strain evidence="2 3">FRB97</strain>
    </source>
</reference>
<dbReference type="Proteomes" id="UP000217182">
    <property type="component" value="Chromosome"/>
</dbReference>
<evidence type="ECO:0000313" key="2">
    <source>
        <dbReference type="EMBL" id="ATA18320.1"/>
    </source>
</evidence>
<dbReference type="GO" id="GO:0019700">
    <property type="term" value="P:organic phosphonate catabolic process"/>
    <property type="evidence" value="ECO:0007669"/>
    <property type="project" value="InterPro"/>
</dbReference>
<dbReference type="GO" id="GO:0008081">
    <property type="term" value="F:phosphoric diester hydrolase activity"/>
    <property type="evidence" value="ECO:0007669"/>
    <property type="project" value="InterPro"/>
</dbReference>
<dbReference type="InterPro" id="IPR035682">
    <property type="entry name" value="PhnP_MBL"/>
</dbReference>
<accession>A0A250AWI1</accession>
<dbReference type="SUPFAM" id="SSF56281">
    <property type="entry name" value="Metallo-hydrolase/oxidoreductase"/>
    <property type="match status" value="1"/>
</dbReference>
<gene>
    <name evidence="2" type="primary">phnP</name>
    <name evidence="2" type="ORF">AWC35_02555</name>
</gene>
<dbReference type="Pfam" id="PF12706">
    <property type="entry name" value="Lactamase_B_2"/>
    <property type="match status" value="1"/>
</dbReference>